<keyword evidence="1" id="KW-1133">Transmembrane helix</keyword>
<dbReference type="Proteomes" id="UP000076078">
    <property type="component" value="Unassembled WGS sequence"/>
</dbReference>
<evidence type="ECO:0000313" key="3">
    <source>
        <dbReference type="Proteomes" id="UP000076078"/>
    </source>
</evidence>
<dbReference type="EMBL" id="LODT01000034">
    <property type="protein sequence ID" value="KYQ91607.1"/>
    <property type="molecule type" value="Genomic_DNA"/>
</dbReference>
<dbReference type="InParanoid" id="A0A151ZCC9"/>
<feature type="transmembrane region" description="Helical" evidence="1">
    <location>
        <begin position="20"/>
        <end position="37"/>
    </location>
</feature>
<name>A0A151ZCC9_TIELA</name>
<reference evidence="2 3" key="1">
    <citation type="submission" date="2015-12" db="EMBL/GenBank/DDBJ databases">
        <title>Dictyostelia acquired genes for synthesis and detection of signals that induce cell-type specialization by lateral gene transfer from prokaryotes.</title>
        <authorList>
            <person name="Gloeckner G."/>
            <person name="Schaap P."/>
        </authorList>
    </citation>
    <scope>NUCLEOTIDE SEQUENCE [LARGE SCALE GENOMIC DNA]</scope>
    <source>
        <strain evidence="2 3">TK</strain>
    </source>
</reference>
<feature type="transmembrane region" description="Helical" evidence="1">
    <location>
        <begin position="154"/>
        <end position="176"/>
    </location>
</feature>
<feature type="transmembrane region" description="Helical" evidence="1">
    <location>
        <begin position="207"/>
        <end position="229"/>
    </location>
</feature>
<dbReference type="FunCoup" id="A0A151ZCC9">
    <property type="interactions" value="567"/>
</dbReference>
<protein>
    <recommendedName>
        <fullName evidence="4">Transmembrane protein</fullName>
    </recommendedName>
</protein>
<evidence type="ECO:0000313" key="2">
    <source>
        <dbReference type="EMBL" id="KYQ91607.1"/>
    </source>
</evidence>
<feature type="transmembrane region" description="Helical" evidence="1">
    <location>
        <begin position="105"/>
        <end position="127"/>
    </location>
</feature>
<accession>A0A151ZCC9</accession>
<keyword evidence="1" id="KW-0472">Membrane</keyword>
<evidence type="ECO:0008006" key="4">
    <source>
        <dbReference type="Google" id="ProtNLM"/>
    </source>
</evidence>
<comment type="caution">
    <text evidence="2">The sequence shown here is derived from an EMBL/GenBank/DDBJ whole genome shotgun (WGS) entry which is preliminary data.</text>
</comment>
<dbReference type="OMA" id="YVFFPLM"/>
<gene>
    <name evidence="2" type="ORF">DLAC_07376</name>
</gene>
<keyword evidence="1" id="KW-0812">Transmembrane</keyword>
<dbReference type="AlphaFoldDB" id="A0A151ZCC9"/>
<proteinExistence type="predicted"/>
<keyword evidence="3" id="KW-1185">Reference proteome</keyword>
<evidence type="ECO:0000256" key="1">
    <source>
        <dbReference type="SAM" id="Phobius"/>
    </source>
</evidence>
<organism evidence="2 3">
    <name type="scientific">Tieghemostelium lacteum</name>
    <name type="common">Slime mold</name>
    <name type="synonym">Dictyostelium lacteum</name>
    <dbReference type="NCBI Taxonomy" id="361077"/>
    <lineage>
        <taxon>Eukaryota</taxon>
        <taxon>Amoebozoa</taxon>
        <taxon>Evosea</taxon>
        <taxon>Eumycetozoa</taxon>
        <taxon>Dictyostelia</taxon>
        <taxon>Dictyosteliales</taxon>
        <taxon>Raperosteliaceae</taxon>
        <taxon>Tieghemostelium</taxon>
    </lineage>
</organism>
<sequence>MNSQFQSDFKDFLKRVQPPIIRIALMVIIGASLIMYGEYATFKSTDQLQASGCALSSKNPTYTISACVEYDIQTCLYNTYKTGNNDSLSFTVPFNGVESDHLGRIFGTSVAIGFPTMITVYQFYFVLGYLKKKRIQDILGESGVYVFGKKTNEFAMVLSFVAMASVYVACKLLYFWNKSVFYTKLQCGGVDYLMTLTFNLSTYLGNVIQAGVIYLLMSLGMLAGFMNYLNDMDFRNQMNTISPSQFQEFPKLLEMDIKVFHKLFSEYVNIKYKQCTTIERFKRRNIFHITTTSNEEIGEFLINLQSKQPQLFKPMSPLTNASNISIQINDSEHEKDSLLIK</sequence>
<dbReference type="OrthoDB" id="22017at2759"/>